<dbReference type="Gene3D" id="1.10.490.10">
    <property type="entry name" value="Globins"/>
    <property type="match status" value="1"/>
</dbReference>
<keyword evidence="1" id="KW-0561">Oxygen transport</keyword>
<sequence length="106" mass="11972">MTPEQIKLIKKSFDAMWPMCSDIAELCYTRFFELAPDANALFRSDMERQRAKLMDMIAALVGSLDQQALFQSIIANSGRHHARFGVRPSQYDALASGPEDRTTGWS</sequence>
<keyword evidence="4" id="KW-1185">Reference proteome</keyword>
<dbReference type="RefSeq" id="WP_072824458.1">
    <property type="nucleotide sequence ID" value="NZ_LT670849.1"/>
</dbReference>
<dbReference type="SUPFAM" id="SSF46458">
    <property type="entry name" value="Globin-like"/>
    <property type="match status" value="1"/>
</dbReference>
<dbReference type="PROSITE" id="PS01033">
    <property type="entry name" value="GLOBIN"/>
    <property type="match status" value="1"/>
</dbReference>
<keyword evidence="1" id="KW-0813">Transport</keyword>
<keyword evidence="1" id="KW-0479">Metal-binding</keyword>
<dbReference type="EMBL" id="LT670849">
    <property type="protein sequence ID" value="SHN86282.1"/>
    <property type="molecule type" value="Genomic_DNA"/>
</dbReference>
<dbReference type="Pfam" id="PF00042">
    <property type="entry name" value="Globin"/>
    <property type="match status" value="1"/>
</dbReference>
<dbReference type="GO" id="GO:0020037">
    <property type="term" value="F:heme binding"/>
    <property type="evidence" value="ECO:0007669"/>
    <property type="project" value="InterPro"/>
</dbReference>
<feature type="domain" description="Globin" evidence="2">
    <location>
        <begin position="1"/>
        <end position="106"/>
    </location>
</feature>
<dbReference type="GO" id="GO:0019825">
    <property type="term" value="F:oxygen binding"/>
    <property type="evidence" value="ECO:0007669"/>
    <property type="project" value="InterPro"/>
</dbReference>
<gene>
    <name evidence="3" type="ORF">SAMN05444170_6627</name>
</gene>
<comment type="similarity">
    <text evidence="1">Belongs to the globin family.</text>
</comment>
<keyword evidence="1" id="KW-0349">Heme</keyword>
<evidence type="ECO:0000313" key="3">
    <source>
        <dbReference type="EMBL" id="SHN86282.1"/>
    </source>
</evidence>
<accession>A0A1M7UTG5</accession>
<dbReference type="OrthoDB" id="3213438at2"/>
<dbReference type="AlphaFoldDB" id="A0A1M7UTG5"/>
<protein>
    <submittedName>
        <fullName evidence="3">Globin</fullName>
    </submittedName>
</protein>
<dbReference type="InterPro" id="IPR009050">
    <property type="entry name" value="Globin-like_sf"/>
</dbReference>
<dbReference type="Proteomes" id="UP000184096">
    <property type="component" value="Chromosome I"/>
</dbReference>
<keyword evidence="1" id="KW-0408">Iron</keyword>
<evidence type="ECO:0000256" key="1">
    <source>
        <dbReference type="RuleBase" id="RU000356"/>
    </source>
</evidence>
<name>A0A1M7UTG5_9BRAD</name>
<dbReference type="InterPro" id="IPR000971">
    <property type="entry name" value="Globin"/>
</dbReference>
<proteinExistence type="inferred from homology"/>
<dbReference type="InterPro" id="IPR012292">
    <property type="entry name" value="Globin/Proto"/>
</dbReference>
<reference evidence="4" key="1">
    <citation type="submission" date="2016-11" db="EMBL/GenBank/DDBJ databases">
        <authorList>
            <person name="Varghese N."/>
            <person name="Submissions S."/>
        </authorList>
    </citation>
    <scope>NUCLEOTIDE SEQUENCE [LARGE SCALE GENOMIC DNA]</scope>
    <source>
        <strain evidence="4">GAS401</strain>
    </source>
</reference>
<organism evidence="3 4">
    <name type="scientific">Bradyrhizobium erythrophlei</name>
    <dbReference type="NCBI Taxonomy" id="1437360"/>
    <lineage>
        <taxon>Bacteria</taxon>
        <taxon>Pseudomonadati</taxon>
        <taxon>Pseudomonadota</taxon>
        <taxon>Alphaproteobacteria</taxon>
        <taxon>Hyphomicrobiales</taxon>
        <taxon>Nitrobacteraceae</taxon>
        <taxon>Bradyrhizobium</taxon>
    </lineage>
</organism>
<evidence type="ECO:0000259" key="2">
    <source>
        <dbReference type="PROSITE" id="PS01033"/>
    </source>
</evidence>
<evidence type="ECO:0000313" key="4">
    <source>
        <dbReference type="Proteomes" id="UP000184096"/>
    </source>
</evidence>
<dbReference type="GO" id="GO:0005344">
    <property type="term" value="F:oxygen carrier activity"/>
    <property type="evidence" value="ECO:0007669"/>
    <property type="project" value="UniProtKB-KW"/>
</dbReference>